<sequence>MTPAGRPASGDGARRWWARSALVLVCCAAALPVVIAGLVAAVAVLLVGIGGVVVAVAASYLFLTGRGPVRWFAAVVAVLSPIVVVVVYVQAHLLWVVVVAAGLYMLALACGRRALADARADEPSEHPAAPPRKPFIVMNPHSGGGKVERFDLKRRAEKLGAEVALLEGPGEVDVVALAREAVERGADLLGVAGGDGTQALVAAVAAEHDVPFLVICAGTRNHFALDLGLDRENPARCLDALRDGVELRVDLGSLNGRTFVNNASFGVYAEVVQSPAYRNDKTRTVLRMLPDLLEGHRGARLVVRAGGVTVEGPQAVLVSNGPYCTNDLAGLGRRSSLDSGNLGVVTLSVDSTRQAVGLLNRARQRGLTQNLAVEVVVDAAAEEIPVGVDGESLTVRTPVLCTIQPGALRVRVPRHRPGVRTSKPAFDWVRLRALAGPSHHGPRPWKESTAADNVG</sequence>
<dbReference type="InterPro" id="IPR017438">
    <property type="entry name" value="ATP-NAD_kinase_N"/>
</dbReference>
<keyword evidence="1" id="KW-0812">Transmembrane</keyword>
<dbReference type="Proteomes" id="UP001160334">
    <property type="component" value="Unassembled WGS sequence"/>
</dbReference>
<keyword evidence="3" id="KW-0808">Transferase</keyword>
<dbReference type="InterPro" id="IPR001206">
    <property type="entry name" value="Diacylglycerol_kinase_cat_dom"/>
</dbReference>
<evidence type="ECO:0000259" key="2">
    <source>
        <dbReference type="PROSITE" id="PS50146"/>
    </source>
</evidence>
<dbReference type="GO" id="GO:0016301">
    <property type="term" value="F:kinase activity"/>
    <property type="evidence" value="ECO:0007669"/>
    <property type="project" value="UniProtKB-KW"/>
</dbReference>
<dbReference type="Gene3D" id="2.60.200.40">
    <property type="match status" value="1"/>
</dbReference>
<feature type="transmembrane region" description="Helical" evidence="1">
    <location>
        <begin position="93"/>
        <end position="111"/>
    </location>
</feature>
<keyword evidence="1" id="KW-0472">Membrane</keyword>
<comment type="caution">
    <text evidence="3">The sequence shown here is derived from an EMBL/GenBank/DDBJ whole genome shotgun (WGS) entry which is preliminary data.</text>
</comment>
<dbReference type="InterPro" id="IPR016064">
    <property type="entry name" value="NAD/diacylglycerol_kinase_sf"/>
</dbReference>
<dbReference type="SUPFAM" id="SSF111331">
    <property type="entry name" value="NAD kinase/diacylglycerol kinase-like"/>
    <property type="match status" value="1"/>
</dbReference>
<dbReference type="PROSITE" id="PS50146">
    <property type="entry name" value="DAGK"/>
    <property type="match status" value="1"/>
</dbReference>
<organism evidence="3 4">
    <name type="scientific">Prescottella agglutinans</name>
    <dbReference type="NCBI Taxonomy" id="1644129"/>
    <lineage>
        <taxon>Bacteria</taxon>
        <taxon>Bacillati</taxon>
        <taxon>Actinomycetota</taxon>
        <taxon>Actinomycetes</taxon>
        <taxon>Mycobacteriales</taxon>
        <taxon>Nocardiaceae</taxon>
        <taxon>Prescottella</taxon>
    </lineage>
</organism>
<feature type="domain" description="DAGKc" evidence="2">
    <location>
        <begin position="129"/>
        <end position="258"/>
    </location>
</feature>
<reference evidence="3 4" key="1">
    <citation type="submission" date="2023-04" db="EMBL/GenBank/DDBJ databases">
        <title>Forest soil microbial communities from Buena Vista Peninsula, Colon Province, Panama.</title>
        <authorList>
            <person name="Bouskill N."/>
        </authorList>
    </citation>
    <scope>NUCLEOTIDE SEQUENCE [LARGE SCALE GENOMIC DNA]</scope>
    <source>
        <strain evidence="3 4">CFH S0262</strain>
    </source>
</reference>
<dbReference type="EMBL" id="JARXVC010000001">
    <property type="protein sequence ID" value="MDH6279116.1"/>
    <property type="molecule type" value="Genomic_DNA"/>
</dbReference>
<name>A0ABT6M475_9NOCA</name>
<keyword evidence="3" id="KW-0418">Kinase</keyword>
<protein>
    <submittedName>
        <fullName evidence="3">Diacylglycerol kinase family enzyme</fullName>
    </submittedName>
</protein>
<dbReference type="Pfam" id="PF00781">
    <property type="entry name" value="DAGK_cat"/>
    <property type="match status" value="1"/>
</dbReference>
<keyword evidence="4" id="KW-1185">Reference proteome</keyword>
<keyword evidence="1" id="KW-1133">Transmembrane helix</keyword>
<evidence type="ECO:0000313" key="4">
    <source>
        <dbReference type="Proteomes" id="UP001160334"/>
    </source>
</evidence>
<gene>
    <name evidence="3" type="ORF">M2280_000321</name>
</gene>
<evidence type="ECO:0000313" key="3">
    <source>
        <dbReference type="EMBL" id="MDH6279116.1"/>
    </source>
</evidence>
<evidence type="ECO:0000256" key="1">
    <source>
        <dbReference type="SAM" id="Phobius"/>
    </source>
</evidence>
<feature type="transmembrane region" description="Helical" evidence="1">
    <location>
        <begin position="16"/>
        <end position="35"/>
    </location>
</feature>
<feature type="transmembrane region" description="Helical" evidence="1">
    <location>
        <begin position="69"/>
        <end position="87"/>
    </location>
</feature>
<dbReference type="Gene3D" id="3.40.50.10330">
    <property type="entry name" value="Probable inorganic polyphosphate/atp-NAD kinase, domain 1"/>
    <property type="match status" value="1"/>
</dbReference>
<proteinExistence type="predicted"/>
<accession>A0ABT6M475</accession>
<feature type="transmembrane region" description="Helical" evidence="1">
    <location>
        <begin position="41"/>
        <end position="62"/>
    </location>
</feature>
<dbReference type="RefSeq" id="WP_280758510.1">
    <property type="nucleotide sequence ID" value="NZ_JARXVC010000001.1"/>
</dbReference>